<dbReference type="PANTHER" id="PTHR13696">
    <property type="entry name" value="P-LOOP CONTAINING NUCLEOSIDE TRIPHOSPHATE HYDROLASE"/>
    <property type="match status" value="1"/>
</dbReference>
<reference evidence="1" key="1">
    <citation type="submission" date="2024-06" db="EMBL/GenBank/DDBJ databases">
        <title>Caulobacter inopinatus, sp. nov.</title>
        <authorList>
            <person name="Donachie S.P."/>
        </authorList>
    </citation>
    <scope>NUCLEOTIDE SEQUENCE</scope>
    <source>
        <strain evidence="1">73W</strain>
    </source>
</reference>
<dbReference type="RefSeq" id="WP_369059953.1">
    <property type="nucleotide sequence ID" value="NZ_CP158375.1"/>
</dbReference>
<dbReference type="InterPro" id="IPR027417">
    <property type="entry name" value="P-loop_NTPase"/>
</dbReference>
<protein>
    <submittedName>
        <fullName evidence="1">Division plane positioning ATPase MipZ</fullName>
    </submittedName>
</protein>
<dbReference type="Pfam" id="PF09140">
    <property type="entry name" value="MipZ"/>
    <property type="match status" value="1"/>
</dbReference>
<dbReference type="EMBL" id="CP158375">
    <property type="protein sequence ID" value="XDO97015.1"/>
    <property type="molecule type" value="Genomic_DNA"/>
</dbReference>
<dbReference type="InterPro" id="IPR050678">
    <property type="entry name" value="DNA_Partitioning_ATPase"/>
</dbReference>
<organism evidence="1">
    <name type="scientific">Caulobacter sp. 73W</name>
    <dbReference type="NCBI Taxonomy" id="3161137"/>
    <lineage>
        <taxon>Bacteria</taxon>
        <taxon>Pseudomonadati</taxon>
        <taxon>Pseudomonadota</taxon>
        <taxon>Alphaproteobacteria</taxon>
        <taxon>Caulobacterales</taxon>
        <taxon>Caulobacteraceae</taxon>
        <taxon>Caulobacter</taxon>
    </lineage>
</organism>
<dbReference type="PANTHER" id="PTHR13696:SF96">
    <property type="entry name" value="COBQ_COBB_MIND_PARA NUCLEOTIDE BINDING DOMAIN-CONTAINING PROTEIN"/>
    <property type="match status" value="1"/>
</dbReference>
<evidence type="ECO:0000313" key="1">
    <source>
        <dbReference type="EMBL" id="XDO97015.1"/>
    </source>
</evidence>
<sequence length="277" mass="29909">MSQANVIVVGNEKGGAGKSTIAVHLATALLHGGAKVAIMDLDLRQCTLGHFFANRRAWVAAKGVDLPMPIDATYGEEGVALAQASDEEQIARFEATFAEVAQQVDFILIDTPGGDTAVSRLAHGRADLIVTPMNDSFVDFDMLGVVDPVTLEVTRPSLYAQTVWEARKARAASAGKALDWVVLSNRMATTEARNRKRVSDRMQALSRKTGFRMGPGLRDRVIYRELFPFGLTIADLSAQVRPVPVSLTHVAARQELRALLHFVGLSGFSGEVLLAAQ</sequence>
<gene>
    <name evidence="1" type="ORF">ABOZ73_00890</name>
</gene>
<name>A0AB39KSZ6_9CAUL</name>
<dbReference type="Gene3D" id="3.40.50.300">
    <property type="entry name" value="P-loop containing nucleotide triphosphate hydrolases"/>
    <property type="match status" value="1"/>
</dbReference>
<proteinExistence type="predicted"/>
<dbReference type="AlphaFoldDB" id="A0AB39KSZ6"/>
<dbReference type="CDD" id="cd02042">
    <property type="entry name" value="ParAB_family"/>
    <property type="match status" value="1"/>
</dbReference>
<accession>A0AB39KSZ6</accession>
<dbReference type="InterPro" id="IPR015223">
    <property type="entry name" value="MipZ"/>
</dbReference>
<dbReference type="SUPFAM" id="SSF52540">
    <property type="entry name" value="P-loop containing nucleoside triphosphate hydrolases"/>
    <property type="match status" value="1"/>
</dbReference>